<dbReference type="GO" id="GO:0003724">
    <property type="term" value="F:RNA helicase activity"/>
    <property type="evidence" value="ECO:0007669"/>
    <property type="project" value="UniProtKB-EC"/>
</dbReference>
<dbReference type="PROSITE" id="PS00039">
    <property type="entry name" value="DEAD_ATP_HELICASE"/>
    <property type="match status" value="1"/>
</dbReference>
<name>A0AAN7T593_9EURO</name>
<dbReference type="GO" id="GO:0005524">
    <property type="term" value="F:ATP binding"/>
    <property type="evidence" value="ECO:0007669"/>
    <property type="project" value="UniProtKB-KW"/>
</dbReference>
<feature type="domain" description="Helicase ATP-binding" evidence="10">
    <location>
        <begin position="169"/>
        <end position="363"/>
    </location>
</feature>
<evidence type="ECO:0000313" key="14">
    <source>
        <dbReference type="Proteomes" id="UP001309876"/>
    </source>
</evidence>
<evidence type="ECO:0000259" key="12">
    <source>
        <dbReference type="PROSITE" id="PS51195"/>
    </source>
</evidence>
<dbReference type="PROSITE" id="PS51194">
    <property type="entry name" value="HELICASE_CTER"/>
    <property type="match status" value="1"/>
</dbReference>
<evidence type="ECO:0000256" key="4">
    <source>
        <dbReference type="ARBA" id="ARBA00022806"/>
    </source>
</evidence>
<evidence type="ECO:0000259" key="11">
    <source>
        <dbReference type="PROSITE" id="PS51194"/>
    </source>
</evidence>
<comment type="similarity">
    <text evidence="8">Belongs to the DEAD box helicase family.</text>
</comment>
<gene>
    <name evidence="13" type="ORF">LTR05_003191</name>
</gene>
<evidence type="ECO:0000256" key="5">
    <source>
        <dbReference type="ARBA" id="ARBA00022840"/>
    </source>
</evidence>
<feature type="short sequence motif" description="Q motif" evidence="7">
    <location>
        <begin position="138"/>
        <end position="166"/>
    </location>
</feature>
<evidence type="ECO:0000256" key="2">
    <source>
        <dbReference type="ARBA" id="ARBA00022741"/>
    </source>
</evidence>
<feature type="compositionally biased region" description="Basic and acidic residues" evidence="9">
    <location>
        <begin position="31"/>
        <end position="44"/>
    </location>
</feature>
<dbReference type="Proteomes" id="UP001309876">
    <property type="component" value="Unassembled WGS sequence"/>
</dbReference>
<proteinExistence type="inferred from homology"/>
<dbReference type="InterPro" id="IPR011545">
    <property type="entry name" value="DEAD/DEAH_box_helicase_dom"/>
</dbReference>
<dbReference type="InterPro" id="IPR027417">
    <property type="entry name" value="P-loop_NTPase"/>
</dbReference>
<dbReference type="EMBL" id="JAVRRJ010000002">
    <property type="protein sequence ID" value="KAK5088967.1"/>
    <property type="molecule type" value="Genomic_DNA"/>
</dbReference>
<evidence type="ECO:0000256" key="9">
    <source>
        <dbReference type="SAM" id="MobiDB-lite"/>
    </source>
</evidence>
<evidence type="ECO:0000256" key="7">
    <source>
        <dbReference type="PROSITE-ProRule" id="PRU00552"/>
    </source>
</evidence>
<protein>
    <recommendedName>
        <fullName evidence="1">RNA helicase</fullName>
        <ecNumber evidence="1">3.6.4.13</ecNumber>
    </recommendedName>
</protein>
<evidence type="ECO:0000256" key="8">
    <source>
        <dbReference type="RuleBase" id="RU000492"/>
    </source>
</evidence>
<dbReference type="Pfam" id="PF00271">
    <property type="entry name" value="Helicase_C"/>
    <property type="match status" value="1"/>
</dbReference>
<accession>A0AAN7T593</accession>
<keyword evidence="2 8" id="KW-0547">Nucleotide-binding</keyword>
<evidence type="ECO:0000259" key="10">
    <source>
        <dbReference type="PROSITE" id="PS51192"/>
    </source>
</evidence>
<evidence type="ECO:0000256" key="3">
    <source>
        <dbReference type="ARBA" id="ARBA00022801"/>
    </source>
</evidence>
<dbReference type="SUPFAM" id="SSF52540">
    <property type="entry name" value="P-loop containing nucleoside triphosphate hydrolases"/>
    <property type="match status" value="1"/>
</dbReference>
<dbReference type="Gene3D" id="3.40.50.300">
    <property type="entry name" value="P-loop containing nucleotide triphosphate hydrolases"/>
    <property type="match status" value="2"/>
</dbReference>
<sequence>MADWDNSATPEADLGLREAGNGNAAAPGPPRDAEAAARAREKGWSEPQPLDYNRHANVATRGNADTSSNTLVEVPKWAHDAAKYEYRGEAGILGPVMADLELQLFGGTEMRLKKGVRWDLQQKIQAIVESVHKISPVMSLEDAGIHPAMLENCKKLGYNDTTPIQAYTIPAVLLGHDVIGIAQTGSGKTGAFLIPALSKLMGKAKKLGGPRPDLSTDPGARVRAEPLILVVAPTRELCIQIFDEARRLCYRSMLRPCIAYGGGPIREQRDDLRKGCDVLIATPGRLRDFMKDPSLLALHRLRFTVIDEADEMLHEDWAEDLQEILAGADASQDSQHQYLLFSATFDKRMRTLAKRYLAQNYVRIRIGRIGSTVSTITQRIVWVDGNKKKDALYDLLLDSPPARTLIFVKSKKMVDIVDDYLYNRGLPTTSIHADRTQLEREDAIRSFRIGKCPILITTGVSARGLDINNVMHVINYDLPSIEYNGKDEYIHRIGRTGRLGNIGAATSFYNEADEALAPFLAALLVENDQAIPDFLEEYAPPADQPLNFDDDSADEVDDFGAENNTNTDDAGGTWGNGSADVVEVAKAGPAADTAWGGTDTSNDVGGASW</sequence>
<dbReference type="PROSITE" id="PS51195">
    <property type="entry name" value="Q_MOTIF"/>
    <property type="match status" value="1"/>
</dbReference>
<dbReference type="InterPro" id="IPR014001">
    <property type="entry name" value="Helicase_ATP-bd"/>
</dbReference>
<keyword evidence="4 8" id="KW-0347">Helicase</keyword>
<keyword evidence="5 8" id="KW-0067">ATP-binding</keyword>
<dbReference type="GO" id="GO:0003676">
    <property type="term" value="F:nucleic acid binding"/>
    <property type="evidence" value="ECO:0007669"/>
    <property type="project" value="InterPro"/>
</dbReference>
<feature type="region of interest" description="Disordered" evidence="9">
    <location>
        <begin position="550"/>
        <end position="609"/>
    </location>
</feature>
<feature type="domain" description="Helicase C-terminal" evidence="11">
    <location>
        <begin position="391"/>
        <end position="547"/>
    </location>
</feature>
<dbReference type="SMART" id="SM00490">
    <property type="entry name" value="HELICc"/>
    <property type="match status" value="1"/>
</dbReference>
<dbReference type="InterPro" id="IPR001650">
    <property type="entry name" value="Helicase_C-like"/>
</dbReference>
<feature type="region of interest" description="Disordered" evidence="9">
    <location>
        <begin position="1"/>
        <end position="51"/>
    </location>
</feature>
<comment type="caution">
    <text evidence="13">The sequence shown here is derived from an EMBL/GenBank/DDBJ whole genome shotgun (WGS) entry which is preliminary data.</text>
</comment>
<keyword evidence="3 8" id="KW-0378">Hydrolase</keyword>
<dbReference type="Pfam" id="PF00270">
    <property type="entry name" value="DEAD"/>
    <property type="match status" value="1"/>
</dbReference>
<dbReference type="PANTHER" id="PTHR47958">
    <property type="entry name" value="ATP-DEPENDENT RNA HELICASE DBP3"/>
    <property type="match status" value="1"/>
</dbReference>
<reference evidence="13 14" key="1">
    <citation type="submission" date="2023-08" db="EMBL/GenBank/DDBJ databases">
        <title>Black Yeasts Isolated from many extreme environments.</title>
        <authorList>
            <person name="Coleine C."/>
            <person name="Stajich J.E."/>
            <person name="Selbmann L."/>
        </authorList>
    </citation>
    <scope>NUCLEOTIDE SEQUENCE [LARGE SCALE GENOMIC DNA]</scope>
    <source>
        <strain evidence="13 14">CCFEE 5910</strain>
    </source>
</reference>
<dbReference type="CDD" id="cd18787">
    <property type="entry name" value="SF2_C_DEAD"/>
    <property type="match status" value="1"/>
</dbReference>
<organism evidence="13 14">
    <name type="scientific">Lithohypha guttulata</name>
    <dbReference type="NCBI Taxonomy" id="1690604"/>
    <lineage>
        <taxon>Eukaryota</taxon>
        <taxon>Fungi</taxon>
        <taxon>Dikarya</taxon>
        <taxon>Ascomycota</taxon>
        <taxon>Pezizomycotina</taxon>
        <taxon>Eurotiomycetes</taxon>
        <taxon>Chaetothyriomycetidae</taxon>
        <taxon>Chaetothyriales</taxon>
        <taxon>Trichomeriaceae</taxon>
        <taxon>Lithohypha</taxon>
    </lineage>
</organism>
<evidence type="ECO:0000256" key="1">
    <source>
        <dbReference type="ARBA" id="ARBA00012552"/>
    </source>
</evidence>
<evidence type="ECO:0000313" key="13">
    <source>
        <dbReference type="EMBL" id="KAK5088967.1"/>
    </source>
</evidence>
<keyword evidence="14" id="KW-1185">Reference proteome</keyword>
<comment type="catalytic activity">
    <reaction evidence="6">
        <text>ATP + H2O = ADP + phosphate + H(+)</text>
        <dbReference type="Rhea" id="RHEA:13065"/>
        <dbReference type="ChEBI" id="CHEBI:15377"/>
        <dbReference type="ChEBI" id="CHEBI:15378"/>
        <dbReference type="ChEBI" id="CHEBI:30616"/>
        <dbReference type="ChEBI" id="CHEBI:43474"/>
        <dbReference type="ChEBI" id="CHEBI:456216"/>
        <dbReference type="EC" id="3.6.4.13"/>
    </reaction>
</comment>
<feature type="domain" description="DEAD-box RNA helicase Q" evidence="12">
    <location>
        <begin position="138"/>
        <end position="166"/>
    </location>
</feature>
<dbReference type="AlphaFoldDB" id="A0AAN7T593"/>
<evidence type="ECO:0000256" key="6">
    <source>
        <dbReference type="ARBA" id="ARBA00047984"/>
    </source>
</evidence>
<dbReference type="PROSITE" id="PS51192">
    <property type="entry name" value="HELICASE_ATP_BIND_1"/>
    <property type="match status" value="1"/>
</dbReference>
<dbReference type="GO" id="GO:0016787">
    <property type="term" value="F:hydrolase activity"/>
    <property type="evidence" value="ECO:0007669"/>
    <property type="project" value="UniProtKB-KW"/>
</dbReference>
<dbReference type="EC" id="3.6.4.13" evidence="1"/>
<dbReference type="InterPro" id="IPR014014">
    <property type="entry name" value="RNA_helicase_DEAD_Q_motif"/>
</dbReference>
<dbReference type="InterPro" id="IPR000629">
    <property type="entry name" value="RNA-helicase_DEAD-box_CS"/>
</dbReference>
<feature type="compositionally biased region" description="Acidic residues" evidence="9">
    <location>
        <begin position="550"/>
        <end position="560"/>
    </location>
</feature>
<dbReference type="SMART" id="SM00487">
    <property type="entry name" value="DEXDc"/>
    <property type="match status" value="1"/>
</dbReference>